<dbReference type="Proteomes" id="UP001620460">
    <property type="component" value="Unassembled WGS sequence"/>
</dbReference>
<organism evidence="2 3">
    <name type="scientific">Dyella ginsengisoli</name>
    <dbReference type="NCBI Taxonomy" id="363848"/>
    <lineage>
        <taxon>Bacteria</taxon>
        <taxon>Pseudomonadati</taxon>
        <taxon>Pseudomonadota</taxon>
        <taxon>Gammaproteobacteria</taxon>
        <taxon>Lysobacterales</taxon>
        <taxon>Rhodanobacteraceae</taxon>
        <taxon>Dyella</taxon>
    </lineage>
</organism>
<dbReference type="PANTHER" id="PTHR43032">
    <property type="entry name" value="PROTEIN-METHIONINE-SULFOXIDE REDUCTASE"/>
    <property type="match status" value="1"/>
</dbReference>
<sequence>MSGSDHRDHAPDLTARLPPRQVLTAKFPVMSMDATPALSAADWTLTLKHGVRPLKRWDWAAFSALPRQRIVRDIHCVTRWSKLDTAWEGVALDDLLADAGLAAPTGFLLAHSADGYSTNLATADLLDGRAMIATHYDGQPLTPAHGGPARLLVPHLYFWKSAKWFTGLQFTAREEAGFWELRGYHLRGDPWKEERFGEGG</sequence>
<protein>
    <submittedName>
        <fullName evidence="2">Sulfite oxidase-like oxidoreductase</fullName>
    </submittedName>
</protein>
<dbReference type="EMBL" id="JADIKM010000005">
    <property type="protein sequence ID" value="MFK2905721.1"/>
    <property type="molecule type" value="Genomic_DNA"/>
</dbReference>
<evidence type="ECO:0000259" key="1">
    <source>
        <dbReference type="Pfam" id="PF00174"/>
    </source>
</evidence>
<feature type="domain" description="Oxidoreductase molybdopterin-binding" evidence="1">
    <location>
        <begin position="35"/>
        <end position="179"/>
    </location>
</feature>
<evidence type="ECO:0000313" key="3">
    <source>
        <dbReference type="Proteomes" id="UP001620460"/>
    </source>
</evidence>
<dbReference type="RefSeq" id="WP_404635390.1">
    <property type="nucleotide sequence ID" value="NZ_JADIKM010000005.1"/>
</dbReference>
<comment type="caution">
    <text evidence="2">The sequence shown here is derived from an EMBL/GenBank/DDBJ whole genome shotgun (WGS) entry which is preliminary data.</text>
</comment>
<dbReference type="CDD" id="cd02109">
    <property type="entry name" value="arch_bact_SO_family_Moco"/>
    <property type="match status" value="1"/>
</dbReference>
<dbReference type="InterPro" id="IPR000572">
    <property type="entry name" value="OxRdtase_Mopterin-bd_dom"/>
</dbReference>
<keyword evidence="3" id="KW-1185">Reference proteome</keyword>
<reference evidence="2 3" key="1">
    <citation type="submission" date="2020-10" db="EMBL/GenBank/DDBJ databases">
        <title>Phylogeny of dyella-like bacteria.</title>
        <authorList>
            <person name="Fu J."/>
        </authorList>
    </citation>
    <scope>NUCLEOTIDE SEQUENCE [LARGE SCALE GENOMIC DNA]</scope>
    <source>
        <strain evidence="2 3">Gsoil3046</strain>
    </source>
</reference>
<evidence type="ECO:0000313" key="2">
    <source>
        <dbReference type="EMBL" id="MFK2905721.1"/>
    </source>
</evidence>
<dbReference type="Gene3D" id="3.90.420.10">
    <property type="entry name" value="Oxidoreductase, molybdopterin-binding domain"/>
    <property type="match status" value="1"/>
</dbReference>
<dbReference type="SUPFAM" id="SSF56524">
    <property type="entry name" value="Oxidoreductase molybdopterin-binding domain"/>
    <property type="match status" value="1"/>
</dbReference>
<gene>
    <name evidence="2" type="ORF">ISP17_17315</name>
</gene>
<dbReference type="PANTHER" id="PTHR43032:SF4">
    <property type="entry name" value="OXIDOREDUCTASE MOLYBDOPTERIN-BINDING DOMAIN-CONTAINING PROTEIN"/>
    <property type="match status" value="1"/>
</dbReference>
<name>A0ABW8K070_9GAMM</name>
<accession>A0ABW8K070</accession>
<proteinExistence type="predicted"/>
<dbReference type="Pfam" id="PF00174">
    <property type="entry name" value="Oxidored_molyb"/>
    <property type="match status" value="1"/>
</dbReference>
<dbReference type="InterPro" id="IPR036374">
    <property type="entry name" value="OxRdtase_Mopterin-bd_sf"/>
</dbReference>